<reference evidence="3" key="1">
    <citation type="submission" date="2016-11" db="UniProtKB">
        <authorList>
            <consortium name="WormBaseParasite"/>
        </authorList>
    </citation>
    <scope>IDENTIFICATION</scope>
</reference>
<sequence>MIPPIWRIFEVLLFLVHCNFVLLPLLLSFHALRSLLFVDYIDCSRNIFQFSLYILVTSNCQQLPLKCIT</sequence>
<feature type="transmembrane region" description="Helical" evidence="1">
    <location>
        <begin position="6"/>
        <end position="27"/>
    </location>
</feature>
<dbReference type="WBParaSite" id="Csp11.Scaffold630.g18099.t1">
    <property type="protein sequence ID" value="Csp11.Scaffold630.g18099.t1"/>
    <property type="gene ID" value="Csp11.Scaffold630.g18099"/>
</dbReference>
<dbReference type="AlphaFoldDB" id="A0A1I7UPP4"/>
<accession>A0A1I7UPP4</accession>
<keyword evidence="1" id="KW-1133">Transmembrane helix</keyword>
<name>A0A1I7UPP4_9PELO</name>
<keyword evidence="1" id="KW-0812">Transmembrane</keyword>
<dbReference type="Proteomes" id="UP000095282">
    <property type="component" value="Unplaced"/>
</dbReference>
<keyword evidence="1" id="KW-0472">Membrane</keyword>
<evidence type="ECO:0000256" key="1">
    <source>
        <dbReference type="SAM" id="Phobius"/>
    </source>
</evidence>
<proteinExistence type="predicted"/>
<protein>
    <submittedName>
        <fullName evidence="3">Secreted protein</fullName>
    </submittedName>
</protein>
<evidence type="ECO:0000313" key="2">
    <source>
        <dbReference type="Proteomes" id="UP000095282"/>
    </source>
</evidence>
<keyword evidence="2" id="KW-1185">Reference proteome</keyword>
<evidence type="ECO:0000313" key="3">
    <source>
        <dbReference type="WBParaSite" id="Csp11.Scaffold630.g18099.t1"/>
    </source>
</evidence>
<organism evidence="2 3">
    <name type="scientific">Caenorhabditis tropicalis</name>
    <dbReference type="NCBI Taxonomy" id="1561998"/>
    <lineage>
        <taxon>Eukaryota</taxon>
        <taxon>Metazoa</taxon>
        <taxon>Ecdysozoa</taxon>
        <taxon>Nematoda</taxon>
        <taxon>Chromadorea</taxon>
        <taxon>Rhabditida</taxon>
        <taxon>Rhabditina</taxon>
        <taxon>Rhabditomorpha</taxon>
        <taxon>Rhabditoidea</taxon>
        <taxon>Rhabditidae</taxon>
        <taxon>Peloderinae</taxon>
        <taxon>Caenorhabditis</taxon>
    </lineage>
</organism>